<evidence type="ECO:0000313" key="2">
    <source>
        <dbReference type="EMBL" id="MDR7074422.1"/>
    </source>
</evidence>
<feature type="transmembrane region" description="Helical" evidence="1">
    <location>
        <begin position="105"/>
        <end position="123"/>
    </location>
</feature>
<dbReference type="EMBL" id="JAVDWA010000007">
    <property type="protein sequence ID" value="MDR7074422.1"/>
    <property type="molecule type" value="Genomic_DNA"/>
</dbReference>
<name>A0ABU1U4L4_9BACL</name>
<reference evidence="2 3" key="1">
    <citation type="submission" date="2023-07" db="EMBL/GenBank/DDBJ databases">
        <title>Sorghum-associated microbial communities from plants grown in Nebraska, USA.</title>
        <authorList>
            <person name="Schachtman D."/>
        </authorList>
    </citation>
    <scope>NUCLEOTIDE SEQUENCE [LARGE SCALE GENOMIC DNA]</scope>
    <source>
        <strain evidence="2 3">BE211</strain>
    </source>
</reference>
<evidence type="ECO:0000313" key="3">
    <source>
        <dbReference type="Proteomes" id="UP001258181"/>
    </source>
</evidence>
<evidence type="ECO:0000256" key="1">
    <source>
        <dbReference type="SAM" id="Phobius"/>
    </source>
</evidence>
<protein>
    <recommendedName>
        <fullName evidence="4">GtrA-like protein domain-containing protein</fullName>
    </recommendedName>
</protein>
<gene>
    <name evidence="2" type="ORF">J2X07_003418</name>
</gene>
<keyword evidence="1" id="KW-0472">Membrane</keyword>
<feature type="transmembrane region" description="Helical" evidence="1">
    <location>
        <begin position="74"/>
        <end position="93"/>
    </location>
</feature>
<accession>A0ABU1U4L4</accession>
<keyword evidence="3" id="KW-1185">Reference proteome</keyword>
<proteinExistence type="predicted"/>
<keyword evidence="1" id="KW-0812">Transmembrane</keyword>
<evidence type="ECO:0008006" key="4">
    <source>
        <dbReference type="Google" id="ProtNLM"/>
    </source>
</evidence>
<feature type="transmembrane region" description="Helical" evidence="1">
    <location>
        <begin position="6"/>
        <end position="25"/>
    </location>
</feature>
<comment type="caution">
    <text evidence="2">The sequence shown here is derived from an EMBL/GenBank/DDBJ whole genome shotgun (WGS) entry which is preliminary data.</text>
</comment>
<dbReference type="Proteomes" id="UP001258181">
    <property type="component" value="Unassembled WGS sequence"/>
</dbReference>
<keyword evidence="1" id="KW-1133">Transmembrane helix</keyword>
<feature type="transmembrane region" description="Helical" evidence="1">
    <location>
        <begin position="32"/>
        <end position="54"/>
    </location>
</feature>
<sequence>MNSKPASILLTILFCSLLSLIFVGIDIPFPSSILFLLVLTNIISAFVSIFLQRLVIGVFNYNYYTEKETLFSLFYKYMTLAFFGLNHFAQLALNRLPFLINKLFSLIYFAFLTILWLLIMQIYNGS</sequence>
<organism evidence="2 3">
    <name type="scientific">Fictibacillus barbaricus</name>
    <dbReference type="NCBI Taxonomy" id="182136"/>
    <lineage>
        <taxon>Bacteria</taxon>
        <taxon>Bacillati</taxon>
        <taxon>Bacillota</taxon>
        <taxon>Bacilli</taxon>
        <taxon>Bacillales</taxon>
        <taxon>Fictibacillaceae</taxon>
        <taxon>Fictibacillus</taxon>
    </lineage>
</organism>